<keyword evidence="5" id="KW-1185">Reference proteome</keyword>
<keyword evidence="1 2" id="KW-0694">RNA-binding</keyword>
<organism evidence="4 5">
    <name type="scientific">Symbiodinium pilosum</name>
    <name type="common">Dinoflagellate</name>
    <dbReference type="NCBI Taxonomy" id="2952"/>
    <lineage>
        <taxon>Eukaryota</taxon>
        <taxon>Sar</taxon>
        <taxon>Alveolata</taxon>
        <taxon>Dinophyceae</taxon>
        <taxon>Suessiales</taxon>
        <taxon>Symbiodiniaceae</taxon>
        <taxon>Symbiodinium</taxon>
    </lineage>
</organism>
<evidence type="ECO:0000256" key="2">
    <source>
        <dbReference type="PROSITE-ProRule" id="PRU00176"/>
    </source>
</evidence>
<proteinExistence type="predicted"/>
<evidence type="ECO:0000256" key="1">
    <source>
        <dbReference type="ARBA" id="ARBA00022884"/>
    </source>
</evidence>
<reference evidence="4" key="1">
    <citation type="submission" date="2021-02" db="EMBL/GenBank/DDBJ databases">
        <authorList>
            <person name="Dougan E. K."/>
            <person name="Rhodes N."/>
            <person name="Thang M."/>
            <person name="Chan C."/>
        </authorList>
    </citation>
    <scope>NUCLEOTIDE SEQUENCE</scope>
</reference>
<sequence>MGTDYDGCDNIRSVPCPSLGPSGFVRRALAMRDFMSYGWGNQWGKGGYDQWGKGAYDSWGKGGYGQWGGMPMGGYMSMGYGMDPMAMGMPKGGSKGSAYHQLSRGKACVEFASAEEATKAISTLNGTSLDGRQIKVTEWVGGQSPLSKRGDDKCKVYVANLNWKTQGWKLKEHAETAGKVVYAKVIMDKDPNAEMMSKMSKGYGKGWGGGYW</sequence>
<name>A0A812NM76_SYMPI</name>
<evidence type="ECO:0000313" key="5">
    <source>
        <dbReference type="Proteomes" id="UP000649617"/>
    </source>
</evidence>
<dbReference type="Pfam" id="PF00076">
    <property type="entry name" value="RRM_1"/>
    <property type="match status" value="1"/>
</dbReference>
<protein>
    <recommendedName>
        <fullName evidence="3">RRM domain-containing protein</fullName>
    </recommendedName>
</protein>
<dbReference type="InterPro" id="IPR000504">
    <property type="entry name" value="RRM_dom"/>
</dbReference>
<dbReference type="Gene3D" id="3.30.70.330">
    <property type="match status" value="2"/>
</dbReference>
<dbReference type="OrthoDB" id="6159137at2759"/>
<dbReference type="InterPro" id="IPR050502">
    <property type="entry name" value="Euk_RNA-bind_prot"/>
</dbReference>
<dbReference type="InterPro" id="IPR012677">
    <property type="entry name" value="Nucleotide-bd_a/b_plait_sf"/>
</dbReference>
<gene>
    <name evidence="4" type="ORF">SPIL2461_LOCUS6883</name>
</gene>
<dbReference type="PROSITE" id="PS50102">
    <property type="entry name" value="RRM"/>
    <property type="match status" value="1"/>
</dbReference>
<dbReference type="SUPFAM" id="SSF54928">
    <property type="entry name" value="RNA-binding domain, RBD"/>
    <property type="match status" value="1"/>
</dbReference>
<dbReference type="Proteomes" id="UP000649617">
    <property type="component" value="Unassembled WGS sequence"/>
</dbReference>
<comment type="caution">
    <text evidence="4">The sequence shown here is derived from an EMBL/GenBank/DDBJ whole genome shotgun (WGS) entry which is preliminary data.</text>
</comment>
<dbReference type="InterPro" id="IPR035979">
    <property type="entry name" value="RBD_domain_sf"/>
</dbReference>
<evidence type="ECO:0000313" key="4">
    <source>
        <dbReference type="EMBL" id="CAE7304540.1"/>
    </source>
</evidence>
<dbReference type="EMBL" id="CAJNIZ010010668">
    <property type="protein sequence ID" value="CAE7304540.1"/>
    <property type="molecule type" value="Genomic_DNA"/>
</dbReference>
<dbReference type="AlphaFoldDB" id="A0A812NM76"/>
<dbReference type="GO" id="GO:0003729">
    <property type="term" value="F:mRNA binding"/>
    <property type="evidence" value="ECO:0007669"/>
    <property type="project" value="TreeGrafter"/>
</dbReference>
<dbReference type="PANTHER" id="PTHR48025">
    <property type="entry name" value="OS02G0815200 PROTEIN"/>
    <property type="match status" value="1"/>
</dbReference>
<dbReference type="PANTHER" id="PTHR48025:SF1">
    <property type="entry name" value="RRM DOMAIN-CONTAINING PROTEIN"/>
    <property type="match status" value="1"/>
</dbReference>
<evidence type="ECO:0000259" key="3">
    <source>
        <dbReference type="PROSITE" id="PS50102"/>
    </source>
</evidence>
<feature type="domain" description="RRM" evidence="3">
    <location>
        <begin position="103"/>
        <end position="136"/>
    </location>
</feature>
<accession>A0A812NM76</accession>